<feature type="region of interest" description="Disordered" evidence="13">
    <location>
        <begin position="923"/>
        <end position="1008"/>
    </location>
</feature>
<dbReference type="InterPro" id="IPR029149">
    <property type="entry name" value="Creatin/AminoP/Spt16_N"/>
</dbReference>
<dbReference type="Gene3D" id="3.40.350.10">
    <property type="entry name" value="Creatinase/prolidase N-terminal domain"/>
    <property type="match status" value="1"/>
</dbReference>
<dbReference type="Pfam" id="PF08644">
    <property type="entry name" value="SPT16"/>
    <property type="match status" value="1"/>
</dbReference>
<keyword evidence="18" id="KW-1185">Reference proteome</keyword>
<dbReference type="STRING" id="31234.E3LF48"/>
<evidence type="ECO:0000256" key="1">
    <source>
        <dbReference type="ARBA" id="ARBA00010779"/>
    </source>
</evidence>
<feature type="domain" description="FACT complex subunit SPT16 middle" evidence="15">
    <location>
        <begin position="535"/>
        <end position="685"/>
    </location>
</feature>
<keyword evidence="7 11" id="KW-0804">Transcription</keyword>
<feature type="compositionally biased region" description="Acidic residues" evidence="13">
    <location>
        <begin position="932"/>
        <end position="943"/>
    </location>
</feature>
<proteinExistence type="inferred from homology"/>
<protein>
    <recommendedName>
        <fullName evidence="11">FACT complex subunit</fullName>
    </recommendedName>
</protein>
<dbReference type="Gene3D" id="3.90.230.10">
    <property type="entry name" value="Creatinase/methionine aminopeptidase superfamily"/>
    <property type="match status" value="1"/>
</dbReference>
<dbReference type="Pfam" id="PF14826">
    <property type="entry name" value="FACT-Spt16_Nlob"/>
    <property type="match status" value="1"/>
</dbReference>
<feature type="compositionally biased region" description="Acidic residues" evidence="13">
    <location>
        <begin position="951"/>
        <end position="989"/>
    </location>
</feature>
<dbReference type="OrthoDB" id="10251642at2759"/>
<evidence type="ECO:0000256" key="11">
    <source>
        <dbReference type="RuleBase" id="RU367052"/>
    </source>
</evidence>
<evidence type="ECO:0000256" key="6">
    <source>
        <dbReference type="ARBA" id="ARBA00023054"/>
    </source>
</evidence>
<evidence type="ECO:0000256" key="10">
    <source>
        <dbReference type="ARBA" id="ARBA00062525"/>
    </source>
</evidence>
<dbReference type="Pfam" id="PF00557">
    <property type="entry name" value="Peptidase_M24"/>
    <property type="match status" value="1"/>
</dbReference>
<dbReference type="GO" id="GO:0035101">
    <property type="term" value="C:FACT complex"/>
    <property type="evidence" value="ECO:0007669"/>
    <property type="project" value="UniProtKB-UniRule"/>
</dbReference>
<dbReference type="EMBL" id="DS268408">
    <property type="protein sequence ID" value="EFO85919.1"/>
    <property type="molecule type" value="Genomic_DNA"/>
</dbReference>
<keyword evidence="3 11" id="KW-0235">DNA replication</keyword>
<dbReference type="GO" id="GO:0006368">
    <property type="term" value="P:transcription elongation by RNA polymerase II"/>
    <property type="evidence" value="ECO:0007669"/>
    <property type="project" value="TreeGrafter"/>
</dbReference>
<dbReference type="InParanoid" id="E3LF48"/>
<evidence type="ECO:0000313" key="18">
    <source>
        <dbReference type="Proteomes" id="UP000008281"/>
    </source>
</evidence>
<feature type="coiled-coil region" evidence="12">
    <location>
        <begin position="463"/>
        <end position="490"/>
    </location>
</feature>
<evidence type="ECO:0000256" key="2">
    <source>
        <dbReference type="ARBA" id="ARBA00022454"/>
    </source>
</evidence>
<dbReference type="OMA" id="DWCLSAR"/>
<dbReference type="Pfam" id="PF08512">
    <property type="entry name" value="Rttp106-like_middle"/>
    <property type="match status" value="1"/>
</dbReference>
<dbReference type="HOGENOM" id="CLU_004627_1_0_1"/>
<dbReference type="InterPro" id="IPR056595">
    <property type="entry name" value="Fact-SPT16_PH"/>
</dbReference>
<keyword evidence="8 11" id="KW-0234">DNA repair</keyword>
<dbReference type="InterPro" id="IPR013953">
    <property type="entry name" value="FACT_SPT16_M"/>
</dbReference>
<dbReference type="eggNOG" id="KOG1189">
    <property type="taxonomic scope" value="Eukaryota"/>
</dbReference>
<dbReference type="InterPro" id="IPR000994">
    <property type="entry name" value="Pept_M24"/>
</dbReference>
<keyword evidence="6 12" id="KW-0175">Coiled coil</keyword>
<dbReference type="SUPFAM" id="SSF55920">
    <property type="entry name" value="Creatinase/aminopeptidase"/>
    <property type="match status" value="1"/>
</dbReference>
<dbReference type="SMART" id="SM01286">
    <property type="entry name" value="SPT16"/>
    <property type="match status" value="1"/>
</dbReference>
<sequence length="1008" mass="115565">MVDKNMVLDRNQFFERAGLVYENWEDGKYGLNNIKSLLIVNGGSINPYSKTAAFQYWLFGQELIDSIILFLKDQISILVKDRKVSFFKSIVSNEFNGKVPPVNIISRNKSDNDDGNFQKFVDLIRAAGGKIGTVMKEKTQSEFGNSWNRVIEQNGMEKTDISMGLTNLLSVKDEKEIELIRKSSEVTCKVWSLAKQRFVKIIDETKVRHSFSLNRVRHSELSKEISKYIKHSESEKSISKYEIDSCYDPIVMSGGIYSFKWSHESSKDYLLTQTGTIITSFGARFSNYCTNLTRTMLIFPTSELTNAYESILSTHEAVISALKPDVKLNEVYEIGLDTLKKKNPELAEHLYKKELGFSTGIEFRESQLTISAKCNEVVKAGMVFVVYIGVDNIRNTKNGDEEAPAAIAISDTILVKNDGKNEILTGNAKSRLKSNVISMIETEETVQTQKKQLGRGQRNVMMNDKTRNKITNEEMRREKQKELYEKLTEDAKARMIGKESGKEKEENVNNENNSLVAYKSENRFPQDSDIQKMLIHVDRKNNSVILPISGIPVPYHISMIKSSMISTEENFTYLRINFVTSGGTIGKKNEKEPLISADFIKELTFREDKNHHNLVNADRQIKEIQKRLKQEKEEKQETEGLVKQEKLILSVNRVSPKLKELHVRPTIIPKKLTGSLEAHTNGFRYTSIRNDRIDILYNNIKHAFFQPCDNEMIILLHFQLKNAVLWGKKAYTDVQFYSEIAEVSMDLGSYKMMQERDEMRKEQMDRDMRRRLNSAYSSFCEKVSRLTNGKIEFDSPFSELGFLGVPHLSTVTLKPTTSCLVNLTEWPHFIVTLSEVELVHFERVGLQLKNFDMVFIFKDYSIKPKKVTDIPISSLEKIKEWLHTCDIWYSEGKEPLKWAYIMKTALEDPVGFFEIGGWSTIGTDSSGHDIMDSDDSDAYETEDEGKNPDESSSDSESESDDEEEEEETDDEESMDSDEDSDMEEDDEEMVDRKRPSSSDTGPSSKRRK</sequence>
<feature type="domain" description="FACT complex subunit SPT16 N-terminal lobe" evidence="14">
    <location>
        <begin position="8"/>
        <end position="165"/>
    </location>
</feature>
<name>E3LF48_CAERE</name>
<dbReference type="InterPro" id="IPR040258">
    <property type="entry name" value="Spt16"/>
</dbReference>
<dbReference type="SMART" id="SM01285">
    <property type="entry name" value="FACT-Spt16_Nlob"/>
    <property type="match status" value="1"/>
</dbReference>
<dbReference type="FunFam" id="2.30.29.150:FF:000003">
    <property type="entry name" value="FACT complex subunit SPT16"/>
    <property type="match status" value="1"/>
</dbReference>
<dbReference type="Gene3D" id="2.30.29.150">
    <property type="match status" value="1"/>
</dbReference>
<keyword evidence="2 11" id="KW-0158">Chromosome</keyword>
<dbReference type="InterPro" id="IPR011993">
    <property type="entry name" value="PH-like_dom_sf"/>
</dbReference>
<evidence type="ECO:0000256" key="8">
    <source>
        <dbReference type="ARBA" id="ARBA00023204"/>
    </source>
</evidence>
<keyword evidence="5 11" id="KW-0805">Transcription regulation</keyword>
<dbReference type="GO" id="GO:0031491">
    <property type="term" value="F:nucleosome binding"/>
    <property type="evidence" value="ECO:0007669"/>
    <property type="project" value="TreeGrafter"/>
</dbReference>
<dbReference type="FunFam" id="3.90.230.10:FF:000021">
    <property type="entry name" value="Transcription factor-like protein"/>
    <property type="match status" value="1"/>
</dbReference>
<evidence type="ECO:0000256" key="5">
    <source>
        <dbReference type="ARBA" id="ARBA00023015"/>
    </source>
</evidence>
<evidence type="ECO:0000256" key="9">
    <source>
        <dbReference type="ARBA" id="ARBA00023242"/>
    </source>
</evidence>
<dbReference type="AlphaFoldDB" id="E3LF48"/>
<evidence type="ECO:0000313" key="17">
    <source>
        <dbReference type="EMBL" id="EFO85919.1"/>
    </source>
</evidence>
<keyword evidence="9 11" id="KW-0539">Nucleus</keyword>
<comment type="subcellular location">
    <subcellularLocation>
        <location evidence="11">Nucleus</location>
    </subcellularLocation>
    <subcellularLocation>
        <location evidence="11">Chromosome</location>
    </subcellularLocation>
</comment>
<dbReference type="FunFam" id="2.30.29.30:FF:000017">
    <property type="entry name" value="FACT complex subunit SPT16"/>
    <property type="match status" value="1"/>
</dbReference>
<evidence type="ECO:0000256" key="12">
    <source>
        <dbReference type="SAM" id="Coils"/>
    </source>
</evidence>
<dbReference type="InterPro" id="IPR029148">
    <property type="entry name" value="FACT-SPT16_Nlobe"/>
</dbReference>
<keyword evidence="4 11" id="KW-0227">DNA damage</keyword>
<dbReference type="Proteomes" id="UP000008281">
    <property type="component" value="Unassembled WGS sequence"/>
</dbReference>
<dbReference type="Gene3D" id="2.30.29.210">
    <property type="entry name" value="FACT complex subunit Spt16p/Cdc68p"/>
    <property type="match status" value="1"/>
</dbReference>
<evidence type="ECO:0000259" key="14">
    <source>
        <dbReference type="SMART" id="SM01285"/>
    </source>
</evidence>
<dbReference type="Gene3D" id="2.30.29.30">
    <property type="entry name" value="Pleckstrin-homology domain (PH domain)/Phosphotyrosine-binding domain (PTB)"/>
    <property type="match status" value="1"/>
</dbReference>
<gene>
    <name evidence="17" type="ORF">CRE_02119</name>
</gene>
<comment type="function">
    <text evidence="11">Component of the FACT complex, a general chromatin factor that acts to reorganize nucleosomes. The FACT complex is involved in multiple processes that require DNA as a template such as mRNA elongation, DNA replication and DNA repair. During transcription elongation the FACT complex acts as a histone chaperone that both destabilizes and restores nucleosomal structure. It facilitates the passage of RNA polymerase II and transcription by promoting the dissociation of one histone H2A-H2B dimer from the nucleosome, then subsequently promotes the reestablishment of the nucleosome following the passage of RNA polymerase II.</text>
</comment>
<dbReference type="Pfam" id="PF24824">
    <property type="entry name" value="PH_SPT16"/>
    <property type="match status" value="1"/>
</dbReference>
<organism evidence="18">
    <name type="scientific">Caenorhabditis remanei</name>
    <name type="common">Caenorhabditis vulgaris</name>
    <dbReference type="NCBI Taxonomy" id="31234"/>
    <lineage>
        <taxon>Eukaryota</taxon>
        <taxon>Metazoa</taxon>
        <taxon>Ecdysozoa</taxon>
        <taxon>Nematoda</taxon>
        <taxon>Chromadorea</taxon>
        <taxon>Rhabditida</taxon>
        <taxon>Rhabditina</taxon>
        <taxon>Rhabditomorpha</taxon>
        <taxon>Rhabditoidea</taxon>
        <taxon>Rhabditidae</taxon>
        <taxon>Peloderinae</taxon>
        <taxon>Caenorhabditis</taxon>
    </lineage>
</organism>
<dbReference type="InterPro" id="IPR013719">
    <property type="entry name" value="RTT106/SPT16-like_middle_dom"/>
</dbReference>
<evidence type="ECO:0000256" key="7">
    <source>
        <dbReference type="ARBA" id="ARBA00023163"/>
    </source>
</evidence>
<dbReference type="FunFam" id="2.30.29.210:FF:000001">
    <property type="entry name" value="FACT complex subunit spt16"/>
    <property type="match status" value="1"/>
</dbReference>
<evidence type="ECO:0000256" key="13">
    <source>
        <dbReference type="SAM" id="MobiDB-lite"/>
    </source>
</evidence>
<comment type="subunit">
    <text evidence="10">Component of the FACT complex, a stable heterodimer of spt-16 and hmg-3 or hmg-4.</text>
</comment>
<feature type="compositionally biased region" description="Polar residues" evidence="13">
    <location>
        <begin position="997"/>
        <end position="1008"/>
    </location>
</feature>
<dbReference type="GO" id="GO:0006260">
    <property type="term" value="P:DNA replication"/>
    <property type="evidence" value="ECO:0007669"/>
    <property type="project" value="UniProtKB-KW"/>
</dbReference>
<evidence type="ECO:0000256" key="4">
    <source>
        <dbReference type="ARBA" id="ARBA00022763"/>
    </source>
</evidence>
<dbReference type="PANTHER" id="PTHR13980:SF15">
    <property type="entry name" value="FACT COMPLEX SUBUNIT SPT16"/>
    <property type="match status" value="1"/>
</dbReference>
<dbReference type="GO" id="GO:0006281">
    <property type="term" value="P:DNA repair"/>
    <property type="evidence" value="ECO:0007669"/>
    <property type="project" value="UniProtKB-UniRule"/>
</dbReference>
<dbReference type="SMART" id="SM01287">
    <property type="entry name" value="Rtt106"/>
    <property type="match status" value="1"/>
</dbReference>
<evidence type="ECO:0000259" key="15">
    <source>
        <dbReference type="SMART" id="SM01286"/>
    </source>
</evidence>
<dbReference type="InterPro" id="IPR036005">
    <property type="entry name" value="Creatinase/aminopeptidase-like"/>
</dbReference>
<feature type="coiled-coil region" evidence="12">
    <location>
        <begin position="614"/>
        <end position="648"/>
    </location>
</feature>
<comment type="similarity">
    <text evidence="1 11">Belongs to the peptidase M24 family. SPT16 subfamily.</text>
</comment>
<evidence type="ECO:0000259" key="16">
    <source>
        <dbReference type="SMART" id="SM01287"/>
    </source>
</evidence>
<accession>E3LF48</accession>
<reference evidence="17" key="1">
    <citation type="submission" date="2007-07" db="EMBL/GenBank/DDBJ databases">
        <title>PCAP assembly of the Caenorhabditis remanei genome.</title>
        <authorList>
            <consortium name="The Caenorhabditis remanei Sequencing Consortium"/>
            <person name="Wilson R.K."/>
        </authorList>
    </citation>
    <scope>NUCLEOTIDE SEQUENCE [LARGE SCALE GENOMIC DNA]</scope>
    <source>
        <strain evidence="17">PB4641</strain>
    </source>
</reference>
<feature type="domain" description="Histone chaperone RTT106/FACT complex subunit SPT16-like middle" evidence="16">
    <location>
        <begin position="802"/>
        <end position="892"/>
    </location>
</feature>
<evidence type="ECO:0000256" key="3">
    <source>
        <dbReference type="ARBA" id="ARBA00022705"/>
    </source>
</evidence>
<dbReference type="PANTHER" id="PTHR13980">
    <property type="entry name" value="CDC68 RELATED"/>
    <property type="match status" value="1"/>
</dbReference>